<accession>A0A6J5DTP7</accession>
<name>A0A6J5DTP7_9BURK</name>
<dbReference type="RefSeq" id="WP_175227074.1">
    <property type="nucleotide sequence ID" value="NZ_CADIKH010000011.1"/>
</dbReference>
<keyword evidence="3" id="KW-1185">Reference proteome</keyword>
<feature type="transmembrane region" description="Helical" evidence="1">
    <location>
        <begin position="445"/>
        <end position="464"/>
    </location>
</feature>
<dbReference type="EMBL" id="CADIKH010000011">
    <property type="protein sequence ID" value="CAB3756286.1"/>
    <property type="molecule type" value="Genomic_DNA"/>
</dbReference>
<evidence type="ECO:0000313" key="3">
    <source>
        <dbReference type="Proteomes" id="UP000494363"/>
    </source>
</evidence>
<evidence type="ECO:0000313" key="2">
    <source>
        <dbReference type="EMBL" id="CAB3756286.1"/>
    </source>
</evidence>
<evidence type="ECO:0000256" key="1">
    <source>
        <dbReference type="SAM" id="Phobius"/>
    </source>
</evidence>
<protein>
    <submittedName>
        <fullName evidence="2">Uncharacterized protein</fullName>
    </submittedName>
</protein>
<proteinExistence type="predicted"/>
<keyword evidence="1" id="KW-0472">Membrane</keyword>
<feature type="transmembrane region" description="Helical" evidence="1">
    <location>
        <begin position="55"/>
        <end position="76"/>
    </location>
</feature>
<reference evidence="2 3" key="1">
    <citation type="submission" date="2020-04" db="EMBL/GenBank/DDBJ databases">
        <authorList>
            <person name="De Canck E."/>
        </authorList>
    </citation>
    <scope>NUCLEOTIDE SEQUENCE [LARGE SCALE GENOMIC DNA]</scope>
    <source>
        <strain evidence="2 3">LMG 29542</strain>
    </source>
</reference>
<gene>
    <name evidence="2" type="ORF">LMG29542_02827</name>
</gene>
<dbReference type="AlphaFoldDB" id="A0A6J5DTP7"/>
<dbReference type="Proteomes" id="UP000494363">
    <property type="component" value="Unassembled WGS sequence"/>
</dbReference>
<keyword evidence="1" id="KW-0812">Transmembrane</keyword>
<sequence>MSFRWDPLIPDERPEAEPLSVWVYVVLFLVIESVAFALTVVTWPTGVPAASSKFVLYALAVPVVAWFMLSAMLYLLSDEKPAFSAAVRNACRWHLVTDWQHSSRTGVAILDSVILAPEPDLAERMLGLEGNAPENPGRVMALDDVAATEGVSRESALAEKLMAPLASMLARAMLEDSFEIVMQCDRQEMAGEVRAAWARLDLPKNPRIRWIDNSQEMDFAGVWFADDHRALPYTSYFIDQTPGYRLLLAWHLNEAGSGEQDKSEVAVALLVASRKLIAEQKNKLRPQAWLLRQIVGDADQVDMSLALLLKAEQVPEDRVHHFWRSRLKGLAQHATMGAVKNCGLALTPHELDHAVGPQAPVARWVVQALAAKMAHYGQGPQLVALPRERGVVLNFVAKEPSSVNVPWKERYDANLFPAPELIACFSLWALVLLMSPSKEWGTFEAVFTCTIVVTIILCFVWRFWEHRLLVNDFWEKYGGQT</sequence>
<organism evidence="2 3">
    <name type="scientific">Paraburkholderia humisilvae</name>
    <dbReference type="NCBI Taxonomy" id="627669"/>
    <lineage>
        <taxon>Bacteria</taxon>
        <taxon>Pseudomonadati</taxon>
        <taxon>Pseudomonadota</taxon>
        <taxon>Betaproteobacteria</taxon>
        <taxon>Burkholderiales</taxon>
        <taxon>Burkholderiaceae</taxon>
        <taxon>Paraburkholderia</taxon>
    </lineage>
</organism>
<keyword evidence="1" id="KW-1133">Transmembrane helix</keyword>
<feature type="transmembrane region" description="Helical" evidence="1">
    <location>
        <begin position="21"/>
        <end position="43"/>
    </location>
</feature>